<sequence>MDAKELAAQCCWNLQLSHFQLARNDLGKAKKHCLRASMSINEALRVKTDFLASLVAEIAKFTLEYHKKLMKDGSLCLLALEKLQWLASTNSDRDWFPILQFDTIDSTAVMPVNTVDDNMLKLPKLSSDFAVEFNETVARLSIERQLSAIKIDHSNRNIKPGTLALSDLYQDLLTNCSFVLSLLSIAELGKELDLRSLVTFHGNSKAKVELYFNGARREIPITTSLPFVLPPHEARSLHVRSLSSETLTWPAILEKAFLIALGEDYTFSGSNMAQDTYVLIGWIPEIRKTSNSRLEEIAEYFKLKEQGLVALGLGTGPMSMELAKQLEVVPEHDYVLSHYDDVEKVLILRNPWSATTMSENSMQQYLRVDLSLLGQFSYLYVNWNPNSYQSDRVIFPCVPLDWSEMFLADKPQYFFTNESDEPQEMIILVEKFFRIKGKLCVSIWEGTKSLIYTTTQYPLVEGGSSSDLRLQSLRFTTKPRKSYVISISSYHHKLVICSLTVFHKNNSLQLKKAKPDLPKKSETLTGYWNGMSRGGRWTCETYINNPQYDLKISSPNTSVAILLAAKNPTTEISVHMFHCEDSDVGRKIRGFDKSKLLVNENYSRLICLLSISQLDPGHYRIVASTYEYGETEEFRIMLAHDCDEDIQLTQVPQALGMFEQNLNFEWNGGNRTKFIVRTDYSNTKVTFQLLAGSDLLCLGAYIPAVRASLFDSASGKPVVLTSDWNDSIYGVFLDCDIPEKNVNYILLVERFEPGEGICRINVGSTSRLKIAESR</sequence>
<dbReference type="SMART" id="SM00720">
    <property type="entry name" value="calpain_III"/>
    <property type="match status" value="1"/>
</dbReference>
<dbReference type="GO" id="GO:0004198">
    <property type="term" value="F:calcium-dependent cysteine-type endopeptidase activity"/>
    <property type="evidence" value="ECO:0007669"/>
    <property type="project" value="InterPro"/>
</dbReference>
<proteinExistence type="inferred from homology"/>
<dbReference type="Pfam" id="PF01067">
    <property type="entry name" value="Calpain_III"/>
    <property type="match status" value="1"/>
</dbReference>
<dbReference type="RefSeq" id="XP_062878319.1">
    <property type="nucleotide sequence ID" value="XM_063022249.1"/>
</dbReference>
<feature type="active site" evidence="6">
    <location>
        <position position="350"/>
    </location>
</feature>
<feature type="active site" evidence="6">
    <location>
        <position position="332"/>
    </location>
</feature>
<evidence type="ECO:0000313" key="8">
    <source>
        <dbReference type="EMBL" id="WPK25937.1"/>
    </source>
</evidence>
<accession>A0AAX4HBL6</accession>
<dbReference type="SUPFAM" id="SSF49758">
    <property type="entry name" value="Calpain large subunit, middle domain (domain III)"/>
    <property type="match status" value="1"/>
</dbReference>
<dbReference type="PROSITE" id="PS50203">
    <property type="entry name" value="CALPAIN_CAT"/>
    <property type="match status" value="1"/>
</dbReference>
<keyword evidence="3 6" id="KW-0378">Hydrolase</keyword>
<dbReference type="AlphaFoldDB" id="A0AAX4HBL6"/>
<feature type="domain" description="Calpain catalytic" evidence="7">
    <location>
        <begin position="166"/>
        <end position="384"/>
    </location>
</feature>
<evidence type="ECO:0000256" key="6">
    <source>
        <dbReference type="PROSITE-ProRule" id="PRU00239"/>
    </source>
</evidence>
<dbReference type="Gene3D" id="2.60.120.380">
    <property type="match status" value="1"/>
</dbReference>
<dbReference type="SUPFAM" id="SSF54001">
    <property type="entry name" value="Cysteine proteinases"/>
    <property type="match status" value="1"/>
</dbReference>
<evidence type="ECO:0000259" key="7">
    <source>
        <dbReference type="PROSITE" id="PS50203"/>
    </source>
</evidence>
<reference evidence="8 9" key="1">
    <citation type="submission" date="2023-10" db="EMBL/GenBank/DDBJ databases">
        <title>Draft Genome Sequence of Candida saopaulonensis from a very Premature Infant with Sepsis.</title>
        <authorList>
            <person name="Ning Y."/>
            <person name="Dai R."/>
            <person name="Xiao M."/>
            <person name="Xu Y."/>
            <person name="Yan Q."/>
            <person name="Zhang L."/>
        </authorList>
    </citation>
    <scope>NUCLEOTIDE SEQUENCE [LARGE SCALE GENOMIC DNA]</scope>
    <source>
        <strain evidence="8 9">19XY460</strain>
    </source>
</reference>
<dbReference type="Pfam" id="PF00648">
    <property type="entry name" value="Peptidase_C2"/>
    <property type="match status" value="1"/>
</dbReference>
<dbReference type="GeneID" id="88174339"/>
<gene>
    <name evidence="8" type="ORF">PUMCH_003275</name>
</gene>
<evidence type="ECO:0000313" key="9">
    <source>
        <dbReference type="Proteomes" id="UP001338582"/>
    </source>
</evidence>
<dbReference type="InterPro" id="IPR022683">
    <property type="entry name" value="Calpain_III"/>
</dbReference>
<dbReference type="EMBL" id="CP138897">
    <property type="protein sequence ID" value="WPK25937.1"/>
    <property type="molecule type" value="Genomic_DNA"/>
</dbReference>
<dbReference type="SMART" id="SM00230">
    <property type="entry name" value="CysPc"/>
    <property type="match status" value="1"/>
</dbReference>
<comment type="similarity">
    <text evidence="1">Belongs to the peptidase C2 family. PalB/RIM13 subfamily.</text>
</comment>
<dbReference type="PANTHER" id="PTHR46143">
    <property type="entry name" value="CALPAIN-7"/>
    <property type="match status" value="1"/>
</dbReference>
<feature type="active site" evidence="6">
    <location>
        <position position="176"/>
    </location>
</feature>
<evidence type="ECO:0000256" key="3">
    <source>
        <dbReference type="ARBA" id="ARBA00022801"/>
    </source>
</evidence>
<organism evidence="8 9">
    <name type="scientific">Australozyma saopauloensis</name>
    <dbReference type="NCBI Taxonomy" id="291208"/>
    <lineage>
        <taxon>Eukaryota</taxon>
        <taxon>Fungi</taxon>
        <taxon>Dikarya</taxon>
        <taxon>Ascomycota</taxon>
        <taxon>Saccharomycotina</taxon>
        <taxon>Pichiomycetes</taxon>
        <taxon>Metschnikowiaceae</taxon>
        <taxon>Australozyma</taxon>
    </lineage>
</organism>
<keyword evidence="9" id="KW-1185">Reference proteome</keyword>
<dbReference type="PANTHER" id="PTHR46143:SF1">
    <property type="entry name" value="CALPAIN-7"/>
    <property type="match status" value="1"/>
</dbReference>
<dbReference type="InterPro" id="IPR036213">
    <property type="entry name" value="Calpain_III_sf"/>
</dbReference>
<keyword evidence="4 6" id="KW-0788">Thiol protease</keyword>
<dbReference type="KEGG" id="asau:88174339"/>
<protein>
    <recommendedName>
        <fullName evidence="5">Cysteine protease RIM13</fullName>
    </recommendedName>
</protein>
<name>A0AAX4HBL6_9ASCO</name>
<dbReference type="InterPro" id="IPR001300">
    <property type="entry name" value="Peptidase_C2_calpain_cat"/>
</dbReference>
<dbReference type="GO" id="GO:0006508">
    <property type="term" value="P:proteolysis"/>
    <property type="evidence" value="ECO:0007669"/>
    <property type="project" value="UniProtKB-KW"/>
</dbReference>
<evidence type="ECO:0000256" key="5">
    <source>
        <dbReference type="ARBA" id="ARBA00042255"/>
    </source>
</evidence>
<evidence type="ECO:0000256" key="4">
    <source>
        <dbReference type="ARBA" id="ARBA00022807"/>
    </source>
</evidence>
<dbReference type="InterPro" id="IPR051297">
    <property type="entry name" value="PalB/RIM13"/>
</dbReference>
<dbReference type="Proteomes" id="UP001338582">
    <property type="component" value="Chromosome 4"/>
</dbReference>
<dbReference type="InterPro" id="IPR022682">
    <property type="entry name" value="Calpain_domain_III"/>
</dbReference>
<keyword evidence="2 6" id="KW-0645">Protease</keyword>
<evidence type="ECO:0000256" key="2">
    <source>
        <dbReference type="ARBA" id="ARBA00022670"/>
    </source>
</evidence>
<dbReference type="InterPro" id="IPR038765">
    <property type="entry name" value="Papain-like_cys_pep_sf"/>
</dbReference>
<evidence type="ECO:0000256" key="1">
    <source>
        <dbReference type="ARBA" id="ARBA00010193"/>
    </source>
</evidence>